<gene>
    <name evidence="3" type="ORF">TRFO_19517</name>
</gene>
<comment type="caution">
    <text evidence="3">The sequence shown here is derived from an EMBL/GenBank/DDBJ whole genome shotgun (WGS) entry which is preliminary data.</text>
</comment>
<evidence type="ECO:0000256" key="1">
    <source>
        <dbReference type="SAM" id="MobiDB-lite"/>
    </source>
</evidence>
<dbReference type="AlphaFoldDB" id="A0A1J4KIV6"/>
<proteinExistence type="predicted"/>
<dbReference type="VEuPathDB" id="TrichDB:TRFO_19517"/>
<dbReference type="EMBL" id="MLAK01000596">
    <property type="protein sequence ID" value="OHT11018.1"/>
    <property type="molecule type" value="Genomic_DNA"/>
</dbReference>
<feature type="compositionally biased region" description="Basic and acidic residues" evidence="1">
    <location>
        <begin position="211"/>
        <end position="234"/>
    </location>
</feature>
<dbReference type="GeneID" id="94835541"/>
<protein>
    <submittedName>
        <fullName evidence="3">Uncharacterized protein</fullName>
    </submittedName>
</protein>
<dbReference type="OrthoDB" id="10597780at2759"/>
<sequence length="234" mass="26459">MLLFSLIFSINSFGSIVNSLFTDLDGHWEGKLVHSSSITSQEYININVSLDFENKKGEGYLLMTFPDIENPEKTNRYFFKKNYESDNHILISDRFDEDVAEVAVKEGNDRHTYILRGLLKPKNDQITISLEPTIASISITDQFSSNVTLISLNQEFKNQKINTYIKFGLSLSVVAAILVGLYKMSDLADVIPHDEGQTALAIKQMAQAQERAQKLQKEKDTNKKGKSDTKPKTE</sequence>
<name>A0A1J4KIV6_9EUKA</name>
<dbReference type="RefSeq" id="XP_068364154.1">
    <property type="nucleotide sequence ID" value="XM_068500837.1"/>
</dbReference>
<organism evidence="3 4">
    <name type="scientific">Tritrichomonas foetus</name>
    <dbReference type="NCBI Taxonomy" id="1144522"/>
    <lineage>
        <taxon>Eukaryota</taxon>
        <taxon>Metamonada</taxon>
        <taxon>Parabasalia</taxon>
        <taxon>Tritrichomonadida</taxon>
        <taxon>Tritrichomonadidae</taxon>
        <taxon>Tritrichomonas</taxon>
    </lineage>
</organism>
<reference evidence="3" key="1">
    <citation type="submission" date="2016-10" db="EMBL/GenBank/DDBJ databases">
        <authorList>
            <person name="Benchimol M."/>
            <person name="Almeida L.G."/>
            <person name="Vasconcelos A.T."/>
            <person name="Perreira-Neves A."/>
            <person name="Rosa I.A."/>
            <person name="Tasca T."/>
            <person name="Bogo M.R."/>
            <person name="de Souza W."/>
        </authorList>
    </citation>
    <scope>NUCLEOTIDE SEQUENCE [LARGE SCALE GENOMIC DNA]</scope>
    <source>
        <strain evidence="3">K</strain>
    </source>
</reference>
<keyword evidence="4" id="KW-1185">Reference proteome</keyword>
<evidence type="ECO:0000313" key="4">
    <source>
        <dbReference type="Proteomes" id="UP000179807"/>
    </source>
</evidence>
<feature type="chain" id="PRO_5012046114" evidence="2">
    <location>
        <begin position="20"/>
        <end position="234"/>
    </location>
</feature>
<accession>A0A1J4KIV6</accession>
<evidence type="ECO:0000313" key="3">
    <source>
        <dbReference type="EMBL" id="OHT11018.1"/>
    </source>
</evidence>
<feature type="region of interest" description="Disordered" evidence="1">
    <location>
        <begin position="210"/>
        <end position="234"/>
    </location>
</feature>
<keyword evidence="2" id="KW-0732">Signal</keyword>
<evidence type="ECO:0000256" key="2">
    <source>
        <dbReference type="SAM" id="SignalP"/>
    </source>
</evidence>
<feature type="signal peptide" evidence="2">
    <location>
        <begin position="1"/>
        <end position="19"/>
    </location>
</feature>
<dbReference type="Proteomes" id="UP000179807">
    <property type="component" value="Unassembled WGS sequence"/>
</dbReference>